<dbReference type="InterPro" id="IPR012893">
    <property type="entry name" value="HipA-like_C"/>
</dbReference>
<dbReference type="Proteomes" id="UP001515780">
    <property type="component" value="Unassembled WGS sequence"/>
</dbReference>
<evidence type="ECO:0000256" key="3">
    <source>
        <dbReference type="ARBA" id="ARBA00022777"/>
    </source>
</evidence>
<sequence length="421" mass="46709">MNPSFSALQRLEVMYEGWGEQWSMGVLAAGRQRGEWLFEYSEQSLQHGIEFSPLLHPLANTTYANFERHQEGIPGFIADSLPDGWGRLLMDRLLRRNSIEPARLSILDRLAVLGSNFMGGLTYRPVLDMPGQQGNAQNIDDLIVLAREIQVEVAGLDSDILPELVRLGGSPHGARPKALLEFNPASGRMSSYPAEGCEPWLIKFPAAQEESWVCALEEVYARMARMSGIDFPESHWFALGNGLSAFGVKRFDRINGMRIPTLSMAGVLQADFRLPCLDYSDILRATAMVTRSVKQREVQARRMVFNVIMNNQDDHAKNFAFTLNENKEWQVSPAYDLTFQSGPGGQHQSSVVGYGSSISRNALLKAAKSVDISEKNLNLIIEEVSDVARTFVHTANALGDMIPATVIKAIDAQIQANLRAL</sequence>
<evidence type="ECO:0000313" key="7">
    <source>
        <dbReference type="Proteomes" id="UP001515780"/>
    </source>
</evidence>
<accession>A0ABX0RUW5</accession>
<evidence type="ECO:0000256" key="2">
    <source>
        <dbReference type="ARBA" id="ARBA00022679"/>
    </source>
</evidence>
<dbReference type="InterPro" id="IPR052028">
    <property type="entry name" value="HipA_Ser/Thr_kinase"/>
</dbReference>
<evidence type="ECO:0000256" key="1">
    <source>
        <dbReference type="ARBA" id="ARBA00010164"/>
    </source>
</evidence>
<protein>
    <submittedName>
        <fullName evidence="6">Type II toxin-antitoxin system HipA family toxin</fullName>
    </submittedName>
</protein>
<dbReference type="RefSeq" id="WP_034827649.1">
    <property type="nucleotide sequence ID" value="NZ_VWXC01000015.1"/>
</dbReference>
<evidence type="ECO:0000313" key="6">
    <source>
        <dbReference type="EMBL" id="NIG20747.1"/>
    </source>
</evidence>
<comment type="similarity">
    <text evidence="1">Belongs to the HipA Ser/Thr kinase family.</text>
</comment>
<name>A0ABX0RUW5_9GAMM</name>
<feature type="domain" description="HipA-like C-terminal" evidence="4">
    <location>
        <begin position="170"/>
        <end position="387"/>
    </location>
</feature>
<gene>
    <name evidence="6" type="ORF">F3J37_18885</name>
</gene>
<evidence type="ECO:0000259" key="5">
    <source>
        <dbReference type="Pfam" id="PF13657"/>
    </source>
</evidence>
<reference evidence="6 7" key="1">
    <citation type="journal article" date="2019" name="bioRxiv">
        <title>Bacteria contribute to plant secondary compound degradation in a generalist herbivore system.</title>
        <authorList>
            <person name="Francoeur C.B."/>
            <person name="Khadempour L."/>
            <person name="Moreira-Soto R.D."/>
            <person name="Gotting K."/>
            <person name="Book A.J."/>
            <person name="Pinto-Tomas A.A."/>
            <person name="Keefover-Ring K."/>
            <person name="Currie C.R."/>
        </authorList>
    </citation>
    <scope>NUCLEOTIDE SEQUENCE [LARGE SCALE GENOMIC DNA]</scope>
    <source>
        <strain evidence="6">Al-1710</strain>
    </source>
</reference>
<dbReference type="InterPro" id="IPR017508">
    <property type="entry name" value="HipA_N1"/>
</dbReference>
<dbReference type="PANTHER" id="PTHR37419">
    <property type="entry name" value="SERINE/THREONINE-PROTEIN KINASE TOXIN HIPA"/>
    <property type="match status" value="1"/>
</dbReference>
<feature type="domain" description="HipA N-terminal subdomain 1" evidence="5">
    <location>
        <begin position="21"/>
        <end position="123"/>
    </location>
</feature>
<dbReference type="Gene3D" id="1.10.1070.20">
    <property type="match status" value="1"/>
</dbReference>
<keyword evidence="2" id="KW-0808">Transferase</keyword>
<dbReference type="EMBL" id="VWXC01000015">
    <property type="protein sequence ID" value="NIG20747.1"/>
    <property type="molecule type" value="Genomic_DNA"/>
</dbReference>
<organism evidence="6 7">
    <name type="scientific">Candidatus Pantoea communis</name>
    <dbReference type="NCBI Taxonomy" id="2608354"/>
    <lineage>
        <taxon>Bacteria</taxon>
        <taxon>Pseudomonadati</taxon>
        <taxon>Pseudomonadota</taxon>
        <taxon>Gammaproteobacteria</taxon>
        <taxon>Enterobacterales</taxon>
        <taxon>Erwiniaceae</taxon>
        <taxon>Pantoea</taxon>
    </lineage>
</organism>
<keyword evidence="7" id="KW-1185">Reference proteome</keyword>
<keyword evidence="3" id="KW-0418">Kinase</keyword>
<dbReference type="Pfam" id="PF07804">
    <property type="entry name" value="HipA_C"/>
    <property type="match status" value="1"/>
</dbReference>
<dbReference type="PANTHER" id="PTHR37419:SF8">
    <property type="entry name" value="TOXIN YJJJ"/>
    <property type="match status" value="1"/>
</dbReference>
<dbReference type="Pfam" id="PF13657">
    <property type="entry name" value="Couple_hipA"/>
    <property type="match status" value="1"/>
</dbReference>
<evidence type="ECO:0000259" key="4">
    <source>
        <dbReference type="Pfam" id="PF07804"/>
    </source>
</evidence>
<proteinExistence type="inferred from homology"/>
<comment type="caution">
    <text evidence="6">The sequence shown here is derived from an EMBL/GenBank/DDBJ whole genome shotgun (WGS) entry which is preliminary data.</text>
</comment>